<dbReference type="Gene3D" id="1.10.418.20">
    <property type="match status" value="1"/>
</dbReference>
<accession>A0ABD3HHL9</accession>
<comment type="caution">
    <text evidence="6">The sequence shown here is derived from an EMBL/GenBank/DDBJ whole genome shotgun (WGS) entry which is preliminary data.</text>
</comment>
<dbReference type="SUPFAM" id="SSF54001">
    <property type="entry name" value="Cysteine proteinases"/>
    <property type="match status" value="1"/>
</dbReference>
<evidence type="ECO:0000313" key="6">
    <source>
        <dbReference type="EMBL" id="KAL3690898.1"/>
    </source>
</evidence>
<dbReference type="Pfam" id="PF02902">
    <property type="entry name" value="Peptidase_C48"/>
    <property type="match status" value="1"/>
</dbReference>
<dbReference type="GO" id="GO:0008233">
    <property type="term" value="F:peptidase activity"/>
    <property type="evidence" value="ECO:0007669"/>
    <property type="project" value="UniProtKB-KW"/>
</dbReference>
<feature type="domain" description="Ubiquitin-like protease family profile" evidence="5">
    <location>
        <begin position="85"/>
        <end position="147"/>
    </location>
</feature>
<evidence type="ECO:0000313" key="7">
    <source>
        <dbReference type="Proteomes" id="UP001633002"/>
    </source>
</evidence>
<proteinExistence type="inferred from homology"/>
<keyword evidence="3" id="KW-0378">Hydrolase</keyword>
<evidence type="ECO:0000256" key="3">
    <source>
        <dbReference type="ARBA" id="ARBA00022801"/>
    </source>
</evidence>
<dbReference type="InterPro" id="IPR038765">
    <property type="entry name" value="Papain-like_cys_pep_sf"/>
</dbReference>
<evidence type="ECO:0000259" key="5">
    <source>
        <dbReference type="Pfam" id="PF02902"/>
    </source>
</evidence>
<comment type="similarity">
    <text evidence="1">Belongs to the peptidase C48 family.</text>
</comment>
<gene>
    <name evidence="6" type="ORF">R1sor_004549</name>
</gene>
<sequence>MRIEDRKGKSRAKKEDEPEYEEFSSQLSERSEGVPDIFSDTENVNKFMFAAQLMWEVAGKHVVDNNIYNNQYSQQVMYNFLSTPFNSQENKIPSEYTEDVAKRYEAKVEDATLDTASITQQTNGYDCGVHVLYVITKLMEADKERNLLEYLENGELPDSWGTTKIVANFRLKVHELFTGLLESDTQ</sequence>
<dbReference type="GO" id="GO:0006508">
    <property type="term" value="P:proteolysis"/>
    <property type="evidence" value="ECO:0007669"/>
    <property type="project" value="UniProtKB-KW"/>
</dbReference>
<keyword evidence="2" id="KW-0645">Protease</keyword>
<protein>
    <recommendedName>
        <fullName evidence="5">Ubiquitin-like protease family profile domain-containing protein</fullName>
    </recommendedName>
</protein>
<reference evidence="6 7" key="1">
    <citation type="submission" date="2024-09" db="EMBL/GenBank/DDBJ databases">
        <title>Chromosome-scale assembly of Riccia sorocarpa.</title>
        <authorList>
            <person name="Paukszto L."/>
        </authorList>
    </citation>
    <scope>NUCLEOTIDE SEQUENCE [LARGE SCALE GENOMIC DNA]</scope>
    <source>
        <strain evidence="6">LP-2024</strain>
        <tissue evidence="6">Aerial parts of the thallus</tissue>
    </source>
</reference>
<feature type="region of interest" description="Disordered" evidence="4">
    <location>
        <begin position="1"/>
        <end position="35"/>
    </location>
</feature>
<evidence type="ECO:0000256" key="4">
    <source>
        <dbReference type="SAM" id="MobiDB-lite"/>
    </source>
</evidence>
<dbReference type="EMBL" id="JBJQOH010000003">
    <property type="protein sequence ID" value="KAL3690898.1"/>
    <property type="molecule type" value="Genomic_DNA"/>
</dbReference>
<dbReference type="AlphaFoldDB" id="A0ABD3HHL9"/>
<evidence type="ECO:0000256" key="1">
    <source>
        <dbReference type="ARBA" id="ARBA00005234"/>
    </source>
</evidence>
<dbReference type="InterPro" id="IPR003653">
    <property type="entry name" value="Peptidase_C48_C"/>
</dbReference>
<organism evidence="6 7">
    <name type="scientific">Riccia sorocarpa</name>
    <dbReference type="NCBI Taxonomy" id="122646"/>
    <lineage>
        <taxon>Eukaryota</taxon>
        <taxon>Viridiplantae</taxon>
        <taxon>Streptophyta</taxon>
        <taxon>Embryophyta</taxon>
        <taxon>Marchantiophyta</taxon>
        <taxon>Marchantiopsida</taxon>
        <taxon>Marchantiidae</taxon>
        <taxon>Marchantiales</taxon>
        <taxon>Ricciaceae</taxon>
        <taxon>Riccia</taxon>
    </lineage>
</organism>
<dbReference type="Proteomes" id="UP001633002">
    <property type="component" value="Unassembled WGS sequence"/>
</dbReference>
<name>A0ABD3HHL9_9MARC</name>
<keyword evidence="7" id="KW-1185">Reference proteome</keyword>
<evidence type="ECO:0000256" key="2">
    <source>
        <dbReference type="ARBA" id="ARBA00022670"/>
    </source>
</evidence>